<evidence type="ECO:0000313" key="3">
    <source>
        <dbReference type="Proteomes" id="UP000824090"/>
    </source>
</evidence>
<dbReference type="SUPFAM" id="SSF160996">
    <property type="entry name" value="HI0933 insert domain-like"/>
    <property type="match status" value="1"/>
</dbReference>
<dbReference type="SUPFAM" id="SSF51905">
    <property type="entry name" value="FAD/NAD(P)-binding domain"/>
    <property type="match status" value="1"/>
</dbReference>
<dbReference type="InterPro" id="IPR004792">
    <property type="entry name" value="BaiN-like"/>
</dbReference>
<name>A0A9D1I1C1_9FIRM</name>
<gene>
    <name evidence="2" type="ORF">IAC50_01170</name>
</gene>
<dbReference type="PANTHER" id="PTHR42887:SF2">
    <property type="entry name" value="OS12G0638800 PROTEIN"/>
    <property type="match status" value="1"/>
</dbReference>
<reference evidence="2" key="2">
    <citation type="journal article" date="2021" name="PeerJ">
        <title>Extensive microbial diversity within the chicken gut microbiome revealed by metagenomics and culture.</title>
        <authorList>
            <person name="Gilroy R."/>
            <person name="Ravi A."/>
            <person name="Getino M."/>
            <person name="Pursley I."/>
            <person name="Horton D.L."/>
            <person name="Alikhan N.F."/>
            <person name="Baker D."/>
            <person name="Gharbi K."/>
            <person name="Hall N."/>
            <person name="Watson M."/>
            <person name="Adriaenssens E.M."/>
            <person name="Foster-Nyarko E."/>
            <person name="Jarju S."/>
            <person name="Secka A."/>
            <person name="Antonio M."/>
            <person name="Oren A."/>
            <person name="Chaudhuri R.R."/>
            <person name="La Ragione R."/>
            <person name="Hildebrand F."/>
            <person name="Pallen M.J."/>
        </authorList>
    </citation>
    <scope>NUCLEOTIDE SEQUENCE</scope>
    <source>
        <strain evidence="2">ChiHcec3-6078</strain>
    </source>
</reference>
<dbReference type="Gene3D" id="2.40.30.10">
    <property type="entry name" value="Translation factors"/>
    <property type="match status" value="2"/>
</dbReference>
<accession>A0A9D1I1C1</accession>
<dbReference type="Proteomes" id="UP000824090">
    <property type="component" value="Unassembled WGS sequence"/>
</dbReference>
<protein>
    <submittedName>
        <fullName evidence="2">NAD(P)/FAD-dependent oxidoreductase</fullName>
    </submittedName>
</protein>
<feature type="domain" description="RsdA/BaiN/AoA(So)-like Rossmann fold-like" evidence="1">
    <location>
        <begin position="3"/>
        <end position="53"/>
    </location>
</feature>
<dbReference type="EMBL" id="DVMP01000023">
    <property type="protein sequence ID" value="HIU25095.1"/>
    <property type="molecule type" value="Genomic_DNA"/>
</dbReference>
<dbReference type="AlphaFoldDB" id="A0A9D1I1C1"/>
<dbReference type="PANTHER" id="PTHR42887">
    <property type="entry name" value="OS12G0638800 PROTEIN"/>
    <property type="match status" value="1"/>
</dbReference>
<proteinExistence type="predicted"/>
<comment type="caution">
    <text evidence="2">The sequence shown here is derived from an EMBL/GenBank/DDBJ whole genome shotgun (WGS) entry which is preliminary data.</text>
</comment>
<dbReference type="InterPro" id="IPR057661">
    <property type="entry name" value="RsdA/BaiN/AoA(So)_Rossmann"/>
</dbReference>
<reference evidence="2" key="1">
    <citation type="submission" date="2020-10" db="EMBL/GenBank/DDBJ databases">
        <authorList>
            <person name="Gilroy R."/>
        </authorList>
    </citation>
    <scope>NUCLEOTIDE SEQUENCE</scope>
    <source>
        <strain evidence="2">ChiHcec3-6078</strain>
    </source>
</reference>
<sequence length="359" mass="38859">MYDVCILGGGAAGLAAAASLKKNLKTCLIEKNGILGRKIMATGGGRCNITNEACEHKDSTLDFFKSIGLETYRDEEGRFFPYSNYAPDVAKILSQAALMKKTDIFTDSAVSRAERDGEGIFTVFAGKRVVRSRKLIIAMGGKAAPQTGTTGDGYSLARGFGHRVTRLYPILTPIECGDFSDIKGVRAKGAVSLYRDGEKIAHEKGEIQFTADGISGICVMNLTMKIKAEEGESVKKAFERYWVELDLAPDFSSEEVAGRENSFGILSGKLAERVSRDEMKSWRLPVRGVKGWRNAQCTGGGVALEDIDRESMESKLAPGLYFAGEILDIQGPCGGFNLQNAWETAIAAADHINRLKGEG</sequence>
<evidence type="ECO:0000259" key="1">
    <source>
        <dbReference type="Pfam" id="PF03486"/>
    </source>
</evidence>
<organism evidence="2 3">
    <name type="scientific">Candidatus Allocopromorpha excrementigallinarum</name>
    <dbReference type="NCBI Taxonomy" id="2840742"/>
    <lineage>
        <taxon>Bacteria</taxon>
        <taxon>Bacillati</taxon>
        <taxon>Bacillota</taxon>
        <taxon>Clostridia</taxon>
        <taxon>Eubacteriales</taxon>
        <taxon>Eubacteriaceae</taxon>
        <taxon>Eubacteriaceae incertae sedis</taxon>
        <taxon>Candidatus Allocopromorpha</taxon>
    </lineage>
</organism>
<feature type="domain" description="RsdA/BaiN/AoA(So)-like Rossmann fold-like" evidence="1">
    <location>
        <begin position="58"/>
        <end position="350"/>
    </location>
</feature>
<dbReference type="Gene3D" id="3.50.50.60">
    <property type="entry name" value="FAD/NAD(P)-binding domain"/>
    <property type="match status" value="2"/>
</dbReference>
<evidence type="ECO:0000313" key="2">
    <source>
        <dbReference type="EMBL" id="HIU25095.1"/>
    </source>
</evidence>
<dbReference type="Pfam" id="PF03486">
    <property type="entry name" value="HI0933_like"/>
    <property type="match status" value="2"/>
</dbReference>
<dbReference type="InterPro" id="IPR036188">
    <property type="entry name" value="FAD/NAD-bd_sf"/>
</dbReference>